<organism evidence="1 2">
    <name type="scientific">Parazoarcus communis</name>
    <dbReference type="NCBI Taxonomy" id="41977"/>
    <lineage>
        <taxon>Bacteria</taxon>
        <taxon>Pseudomonadati</taxon>
        <taxon>Pseudomonadota</taxon>
        <taxon>Betaproteobacteria</taxon>
        <taxon>Rhodocyclales</taxon>
        <taxon>Zoogloeaceae</taxon>
        <taxon>Parazoarcus</taxon>
    </lineage>
</organism>
<dbReference type="Proteomes" id="UP000244902">
    <property type="component" value="Chromosome"/>
</dbReference>
<name>A0A2U8H763_9RHOO</name>
<dbReference type="AlphaFoldDB" id="A0A2U8H763"/>
<evidence type="ECO:0000313" key="2">
    <source>
        <dbReference type="Proteomes" id="UP000244902"/>
    </source>
</evidence>
<reference evidence="1 2" key="1">
    <citation type="submission" date="2017-06" db="EMBL/GenBank/DDBJ databases">
        <title>Azoarcus sp. TSNA42 complete genome sequence.</title>
        <authorList>
            <person name="Woo J.-H."/>
            <person name="Kim H.-S."/>
        </authorList>
    </citation>
    <scope>NUCLEOTIDE SEQUENCE [LARGE SCALE GENOMIC DNA]</scope>
    <source>
        <strain evidence="1 2">TSNA42</strain>
    </source>
</reference>
<protein>
    <submittedName>
        <fullName evidence="1">Uncharacterized protein</fullName>
    </submittedName>
</protein>
<accession>A0A2U8H763</accession>
<evidence type="ECO:0000313" key="1">
    <source>
        <dbReference type="EMBL" id="AWI80605.1"/>
    </source>
</evidence>
<gene>
    <name evidence="1" type="ORF">CEW87_15270</name>
</gene>
<dbReference type="EMBL" id="CP022188">
    <property type="protein sequence ID" value="AWI80605.1"/>
    <property type="molecule type" value="Genomic_DNA"/>
</dbReference>
<dbReference type="RefSeq" id="WP_108974326.1">
    <property type="nucleotide sequence ID" value="NZ_CP022188.1"/>
</dbReference>
<proteinExistence type="predicted"/>
<sequence length="276" mass="30680">MSDIQQAEAPEINVQSYERLTWSEADLVPDYDATGVFATAQKPGGGRARTLTPETRITVGRVQMPIRAAIAAGIVRQEADGSYREVSQDEIRAEAEQKSEAEQKAYEENHFDAPDSETAAFLTDLDASFREARIDPMTAAAAYLSGSAESQLKAVAIAEGVSPETLQQNIDACFDRYKAQADDFLSSMGLDPEQVWEFERDNVDRHRSIGGYLRHLQTGDKSYYRDLADQFMKSGRFQPKLPEGVTMKKTPAGREYVDIPGYPPMSLSNARRLKLI</sequence>